<dbReference type="InterPro" id="IPR003251">
    <property type="entry name" value="Rr_diiron-bd_dom"/>
</dbReference>
<dbReference type="Pfam" id="PF02915">
    <property type="entry name" value="Rubrerythrin"/>
    <property type="match status" value="2"/>
</dbReference>
<proteinExistence type="predicted"/>
<dbReference type="PANTHER" id="PTHR33531">
    <property type="entry name" value="RUBRERYTHRIN SUBFAMILY"/>
    <property type="match status" value="1"/>
</dbReference>
<dbReference type="GO" id="GO:0046872">
    <property type="term" value="F:metal ion binding"/>
    <property type="evidence" value="ECO:0007669"/>
    <property type="project" value="InterPro"/>
</dbReference>
<dbReference type="AlphaFoldDB" id="A0A7V5PNM9"/>
<protein>
    <recommendedName>
        <fullName evidence="1">Rubrerythrin diiron-binding domain-containing protein</fullName>
    </recommendedName>
</protein>
<reference evidence="2" key="1">
    <citation type="journal article" date="2020" name="mSystems">
        <title>Genome- and Community-Level Interaction Insights into Carbon Utilization and Element Cycling Functions of Hydrothermarchaeota in Hydrothermal Sediment.</title>
        <authorList>
            <person name="Zhou Z."/>
            <person name="Liu Y."/>
            <person name="Xu W."/>
            <person name="Pan J."/>
            <person name="Luo Z.H."/>
            <person name="Li M."/>
        </authorList>
    </citation>
    <scope>NUCLEOTIDE SEQUENCE [LARGE SCALE GENOMIC DNA]</scope>
    <source>
        <strain evidence="2">HyVt-527</strain>
    </source>
</reference>
<evidence type="ECO:0000259" key="1">
    <source>
        <dbReference type="Pfam" id="PF02915"/>
    </source>
</evidence>
<sequence>MNTLKELLDIAIQAEIDAQKLYRRGAQIAEDKETQQFLEQLVMEEVRHENMLFNIRETGMYDLDVEIPNEEIFEMARTSHETGQVNFEPDWDVEKILEVALKREFNAQKRYAAAAESVKDDELITLFRNLAEEEGNHHRKVERQYNLLKGKMGKEL</sequence>
<dbReference type="PANTHER" id="PTHR33531:SF10">
    <property type="entry name" value="BLR7895 PROTEIN"/>
    <property type="match status" value="1"/>
</dbReference>
<organism evidence="2">
    <name type="scientific">Caldithrix abyssi</name>
    <dbReference type="NCBI Taxonomy" id="187145"/>
    <lineage>
        <taxon>Bacteria</taxon>
        <taxon>Pseudomonadati</taxon>
        <taxon>Calditrichota</taxon>
        <taxon>Calditrichia</taxon>
        <taxon>Calditrichales</taxon>
        <taxon>Calditrichaceae</taxon>
        <taxon>Caldithrix</taxon>
    </lineage>
</organism>
<dbReference type="CDD" id="cd01045">
    <property type="entry name" value="Ferritin_like_AB"/>
    <property type="match status" value="1"/>
</dbReference>
<comment type="caution">
    <text evidence="2">The sequence shown here is derived from an EMBL/GenBank/DDBJ whole genome shotgun (WGS) entry which is preliminary data.</text>
</comment>
<dbReference type="Gene3D" id="1.20.1260.10">
    <property type="match status" value="1"/>
</dbReference>
<dbReference type="SUPFAM" id="SSF47240">
    <property type="entry name" value="Ferritin-like"/>
    <property type="match status" value="1"/>
</dbReference>
<feature type="domain" description="Rubrerythrin diiron-binding" evidence="1">
    <location>
        <begin position="6"/>
        <end position="81"/>
    </location>
</feature>
<name>A0A7V5PNM9_CALAY</name>
<evidence type="ECO:0000313" key="2">
    <source>
        <dbReference type="EMBL" id="HHJ52426.1"/>
    </source>
</evidence>
<dbReference type="InterPro" id="IPR009078">
    <property type="entry name" value="Ferritin-like_SF"/>
</dbReference>
<dbReference type="EMBL" id="DROD01000302">
    <property type="protein sequence ID" value="HHJ52426.1"/>
    <property type="molecule type" value="Genomic_DNA"/>
</dbReference>
<accession>A0A7V5PNM9</accession>
<feature type="domain" description="Rubrerythrin diiron-binding" evidence="1">
    <location>
        <begin position="95"/>
        <end position="149"/>
    </location>
</feature>
<dbReference type="Proteomes" id="UP000886124">
    <property type="component" value="Unassembled WGS sequence"/>
</dbReference>
<gene>
    <name evidence="2" type="ORF">ENJ89_04460</name>
</gene>
<dbReference type="InterPro" id="IPR012347">
    <property type="entry name" value="Ferritin-like"/>
</dbReference>
<dbReference type="GO" id="GO:0016491">
    <property type="term" value="F:oxidoreductase activity"/>
    <property type="evidence" value="ECO:0007669"/>
    <property type="project" value="InterPro"/>
</dbReference>